<gene>
    <name evidence="1" type="ORF">K1T71_003159</name>
</gene>
<reference evidence="1 2" key="1">
    <citation type="journal article" date="2021" name="Front. Genet.">
        <title>Chromosome-Level Genome Assembly Reveals Significant Gene Expansion in the Toll and IMD Signaling Pathways of Dendrolimus kikuchii.</title>
        <authorList>
            <person name="Zhou J."/>
            <person name="Wu P."/>
            <person name="Xiong Z."/>
            <person name="Liu N."/>
            <person name="Zhao N."/>
            <person name="Ji M."/>
            <person name="Qiu Y."/>
            <person name="Yang B."/>
        </authorList>
    </citation>
    <scope>NUCLEOTIDE SEQUENCE [LARGE SCALE GENOMIC DNA]</scope>
    <source>
        <strain evidence="1">Ann1</strain>
    </source>
</reference>
<dbReference type="Proteomes" id="UP000824533">
    <property type="component" value="Linkage Group LG05"/>
</dbReference>
<accession>A0ACC1DBE9</accession>
<evidence type="ECO:0000313" key="2">
    <source>
        <dbReference type="Proteomes" id="UP000824533"/>
    </source>
</evidence>
<comment type="caution">
    <text evidence="1">The sequence shown here is derived from an EMBL/GenBank/DDBJ whole genome shotgun (WGS) entry which is preliminary data.</text>
</comment>
<evidence type="ECO:0000313" key="1">
    <source>
        <dbReference type="EMBL" id="KAJ0181074.1"/>
    </source>
</evidence>
<protein>
    <submittedName>
        <fullName evidence="1">Uncharacterized protein</fullName>
    </submittedName>
</protein>
<organism evidence="1 2">
    <name type="scientific">Dendrolimus kikuchii</name>
    <dbReference type="NCBI Taxonomy" id="765133"/>
    <lineage>
        <taxon>Eukaryota</taxon>
        <taxon>Metazoa</taxon>
        <taxon>Ecdysozoa</taxon>
        <taxon>Arthropoda</taxon>
        <taxon>Hexapoda</taxon>
        <taxon>Insecta</taxon>
        <taxon>Pterygota</taxon>
        <taxon>Neoptera</taxon>
        <taxon>Endopterygota</taxon>
        <taxon>Lepidoptera</taxon>
        <taxon>Glossata</taxon>
        <taxon>Ditrysia</taxon>
        <taxon>Bombycoidea</taxon>
        <taxon>Lasiocampidae</taxon>
        <taxon>Dendrolimus</taxon>
    </lineage>
</organism>
<name>A0ACC1DBE9_9NEOP</name>
<keyword evidence="2" id="KW-1185">Reference proteome</keyword>
<sequence length="606" mass="67444">MNWGVELWDQYDNLAAHTQKGIEFLDKYGNFVKERCAIELEYAGKLRRLVKNYQPKRKEEDEYQYTACKAFKQLLQELGDFAGQREVVAENLQSNVVRELHLLAKELREERKQHLNEGAKQMGVLNTSIGALERARRAYERAARESERALETFQKADADLNLSRAEVEKQKANMKLRSQASEDAKQEYMDQLRKTNEAQRQHYEQRLPHVFKQLQDLDEKRIKNIKNFMLSSVDVERKVFPIIMQCLNGMEQAANSINEKEDTKLVIDRYKSGFVPPEDFQFEASSGGDTTDSAATHHHPHNHHTAARGTVSGNKLKKRGGLLSIFSSNKNNMSTDGKEDYSDLPPNQKMKKLQAKVLELSKQVAQEQAALEGLMKMKGVYETSPALGDPMTVEGQLNECCDKLKKLRFQLTKYEELLAEAHSQVNAPPLHPTVRTNGAPPTQAISIGSNSESLSRSASESSVSTGTGTGVGGGGGGPGGGGVTGRAAGGSPESGLGGELAQAHPDHANGDADHDHDNDQDDRESEFDYYYCEPDLQPVGHCKALYAFEGIGSGSTMRMESGERLLVLETDAGDGWTRVRRQHTREEGFVPTTYIATTLYAETHAH</sequence>
<dbReference type="EMBL" id="CM034391">
    <property type="protein sequence ID" value="KAJ0181074.1"/>
    <property type="molecule type" value="Genomic_DNA"/>
</dbReference>
<proteinExistence type="predicted"/>